<dbReference type="SUPFAM" id="SSF51735">
    <property type="entry name" value="NAD(P)-binding Rossmann-fold domains"/>
    <property type="match status" value="1"/>
</dbReference>
<name>A0A268EDX5_9BACL</name>
<dbReference type="GO" id="GO:0000166">
    <property type="term" value="F:nucleotide binding"/>
    <property type="evidence" value="ECO:0007669"/>
    <property type="project" value="InterPro"/>
</dbReference>
<evidence type="ECO:0000313" key="4">
    <source>
        <dbReference type="EMBL" id="PAD71317.1"/>
    </source>
</evidence>
<dbReference type="OrthoDB" id="9815825at2"/>
<evidence type="ECO:0000313" key="6">
    <source>
        <dbReference type="Proteomes" id="UP000435177"/>
    </source>
</evidence>
<dbReference type="Pfam" id="PF01408">
    <property type="entry name" value="GFO_IDH_MocA"/>
    <property type="match status" value="1"/>
</dbReference>
<dbReference type="Gene3D" id="3.30.360.10">
    <property type="entry name" value="Dihydrodipicolinate Reductase, domain 2"/>
    <property type="match status" value="1"/>
</dbReference>
<reference evidence="4 5" key="1">
    <citation type="submission" date="2017-07" db="EMBL/GenBank/DDBJ databases">
        <title>Isolation and whole genome analysis of endospore-forming bacteria from heroin.</title>
        <authorList>
            <person name="Kalinowski J."/>
            <person name="Ahrens B."/>
            <person name="Al-Dilaimi A."/>
            <person name="Winkler A."/>
            <person name="Wibberg D."/>
            <person name="Schleenbecker U."/>
            <person name="Ruckert C."/>
            <person name="Wolfel R."/>
            <person name="Grass G."/>
        </authorList>
    </citation>
    <scope>NUCLEOTIDE SEQUENCE [LARGE SCALE GENOMIC DNA]</scope>
    <source>
        <strain evidence="4 5">7537-G1</strain>
    </source>
</reference>
<dbReference type="InterPro" id="IPR000683">
    <property type="entry name" value="Gfo/Idh/MocA-like_OxRdtase_N"/>
</dbReference>
<gene>
    <name evidence="4" type="ORF">CHH67_24845</name>
    <name evidence="3" type="ORF">GNP94_05075</name>
</gene>
<dbReference type="Gene3D" id="3.40.50.720">
    <property type="entry name" value="NAD(P)-binding Rossmann-like Domain"/>
    <property type="match status" value="1"/>
</dbReference>
<dbReference type="EMBL" id="NPBY01000110">
    <property type="protein sequence ID" value="PAD71317.1"/>
    <property type="molecule type" value="Genomic_DNA"/>
</dbReference>
<accession>A0A268EDX5</accession>
<feature type="domain" description="GFO/IDH/MocA-like oxidoreductase" evidence="2">
    <location>
        <begin position="133"/>
        <end position="276"/>
    </location>
</feature>
<reference evidence="3 6" key="2">
    <citation type="submission" date="2019-11" db="EMBL/GenBank/DDBJ databases">
        <title>Draft genome sequences of five Paenibacillus species of dairy origin.</title>
        <authorList>
            <person name="Olajide A.M."/>
            <person name="Chen S."/>
            <person name="Lapointe G."/>
        </authorList>
    </citation>
    <scope>NUCLEOTIDE SEQUENCE [LARGE SCALE GENOMIC DNA]</scope>
    <source>
        <strain evidence="3 6">3CS1</strain>
    </source>
</reference>
<dbReference type="RefSeq" id="WP_095268055.1">
    <property type="nucleotide sequence ID" value="NZ_NPBY01000110.1"/>
</dbReference>
<organism evidence="4 5">
    <name type="scientific">Paenibacillus campinasensis</name>
    <dbReference type="NCBI Taxonomy" id="66347"/>
    <lineage>
        <taxon>Bacteria</taxon>
        <taxon>Bacillati</taxon>
        <taxon>Bacillota</taxon>
        <taxon>Bacilli</taxon>
        <taxon>Bacillales</taxon>
        <taxon>Paenibacillaceae</taxon>
        <taxon>Paenibacillus</taxon>
    </lineage>
</organism>
<evidence type="ECO:0000313" key="5">
    <source>
        <dbReference type="Proteomes" id="UP000215596"/>
    </source>
</evidence>
<dbReference type="InterPro" id="IPR051450">
    <property type="entry name" value="Gfo/Idh/MocA_Oxidoreductases"/>
</dbReference>
<dbReference type="PANTHER" id="PTHR43377:SF1">
    <property type="entry name" value="BILIVERDIN REDUCTASE A"/>
    <property type="match status" value="1"/>
</dbReference>
<evidence type="ECO:0000259" key="1">
    <source>
        <dbReference type="Pfam" id="PF01408"/>
    </source>
</evidence>
<feature type="domain" description="Gfo/Idh/MocA-like oxidoreductase N-terminal" evidence="1">
    <location>
        <begin position="4"/>
        <end position="123"/>
    </location>
</feature>
<dbReference type="Pfam" id="PF22725">
    <property type="entry name" value="GFO_IDH_MocA_C3"/>
    <property type="match status" value="1"/>
</dbReference>
<protein>
    <submittedName>
        <fullName evidence="3 4">Oxidoreductase</fullName>
    </submittedName>
</protein>
<evidence type="ECO:0000259" key="2">
    <source>
        <dbReference type="Pfam" id="PF22725"/>
    </source>
</evidence>
<evidence type="ECO:0000313" key="3">
    <source>
        <dbReference type="EMBL" id="MUG65377.1"/>
    </source>
</evidence>
<dbReference type="Proteomes" id="UP000215596">
    <property type="component" value="Unassembled WGS sequence"/>
</dbReference>
<dbReference type="InterPro" id="IPR036291">
    <property type="entry name" value="NAD(P)-bd_dom_sf"/>
</dbReference>
<dbReference type="PANTHER" id="PTHR43377">
    <property type="entry name" value="BILIVERDIN REDUCTASE A"/>
    <property type="match status" value="1"/>
</dbReference>
<keyword evidence="6" id="KW-1185">Reference proteome</keyword>
<dbReference type="SUPFAM" id="SSF55347">
    <property type="entry name" value="Glyceraldehyde-3-phosphate dehydrogenase-like, C-terminal domain"/>
    <property type="match status" value="1"/>
</dbReference>
<sequence length="361" mass="39457">MNKITIAVIGCGTIANSAHIPAYIANPDAEIKYFCDVQLDRAEQAVTKYECGQAIADYRVILEDPEVDAVSICTPNDVHASITIACLRAGKHVLCEKPAARTYAEALEMQKIQHETGKILNIGVVNRYNESVNRIKKMIENGDLGELYHVYASFRAHRSIPGLGGAFTTKAIAGGGALIDWGVHFLDVVMYCTGDPRPITVSGQAYSKLGKDMENYTYLKMWAGPPKVDGTYDVDDFVTALIRTEGPTISLNGAWAQNIGVEEMFIDFLGDKGGIRLKYGAEFTFYTAQDGALIETTPKFNLGSMFQNEIDGFIRSIQTGEKQPSHIDTVILSSQIIQAIYDSSDKGAEMSLLSATAETNR</sequence>
<dbReference type="Proteomes" id="UP000435177">
    <property type="component" value="Unassembled WGS sequence"/>
</dbReference>
<proteinExistence type="predicted"/>
<dbReference type="EMBL" id="WOAA01000002">
    <property type="protein sequence ID" value="MUG65377.1"/>
    <property type="molecule type" value="Genomic_DNA"/>
</dbReference>
<dbReference type="InterPro" id="IPR055170">
    <property type="entry name" value="GFO_IDH_MocA-like_dom"/>
</dbReference>
<dbReference type="AlphaFoldDB" id="A0A268EDX5"/>
<comment type="caution">
    <text evidence="4">The sequence shown here is derived from an EMBL/GenBank/DDBJ whole genome shotgun (WGS) entry which is preliminary data.</text>
</comment>